<name>A0A176WPG3_MARPO</name>
<organism evidence="1 2">
    <name type="scientific">Marchantia polymorpha subsp. ruderalis</name>
    <dbReference type="NCBI Taxonomy" id="1480154"/>
    <lineage>
        <taxon>Eukaryota</taxon>
        <taxon>Viridiplantae</taxon>
        <taxon>Streptophyta</taxon>
        <taxon>Embryophyta</taxon>
        <taxon>Marchantiophyta</taxon>
        <taxon>Marchantiopsida</taxon>
        <taxon>Marchantiidae</taxon>
        <taxon>Marchantiales</taxon>
        <taxon>Marchantiaceae</taxon>
        <taxon>Marchantia</taxon>
    </lineage>
</organism>
<keyword evidence="2" id="KW-1185">Reference proteome</keyword>
<evidence type="ECO:0000313" key="1">
    <source>
        <dbReference type="EMBL" id="OAE34166.1"/>
    </source>
</evidence>
<dbReference type="AlphaFoldDB" id="A0A176WPG3"/>
<protein>
    <submittedName>
        <fullName evidence="1">Uncharacterized protein</fullName>
    </submittedName>
</protein>
<dbReference type="Proteomes" id="UP000077202">
    <property type="component" value="Unassembled WGS sequence"/>
</dbReference>
<reference evidence="1" key="1">
    <citation type="submission" date="2016-03" db="EMBL/GenBank/DDBJ databases">
        <title>Mechanisms controlling the formation of the plant cell surface in tip-growing cells are functionally conserved among land plants.</title>
        <authorList>
            <person name="Honkanen S."/>
            <person name="Jones V.A."/>
            <person name="Morieri G."/>
            <person name="Champion C."/>
            <person name="Hetherington A.J."/>
            <person name="Kelly S."/>
            <person name="Saint-Marcoux D."/>
            <person name="Proust H."/>
            <person name="Prescott H."/>
            <person name="Dolan L."/>
        </authorList>
    </citation>
    <scope>NUCLEOTIDE SEQUENCE [LARGE SCALE GENOMIC DNA]</scope>
    <source>
        <tissue evidence="1">Whole gametophyte</tissue>
    </source>
</reference>
<sequence>MFVITQNILAQRKEGRRKEQVSAEIGALPSSVYFQASALYLPLFRWYGKTLNPVCGHCSEFPSFEPGEFSDTVLVRECDETVLRIESSMWRTEIGDLVVGRCASCQPGLEFNSQGMGPSVLLGNRTTQGIDME</sequence>
<evidence type="ECO:0000313" key="2">
    <source>
        <dbReference type="Proteomes" id="UP000077202"/>
    </source>
</evidence>
<gene>
    <name evidence="1" type="ORF">AXG93_1593s1250</name>
</gene>
<dbReference type="EMBL" id="LVLJ01000445">
    <property type="protein sequence ID" value="OAE34166.1"/>
    <property type="molecule type" value="Genomic_DNA"/>
</dbReference>
<accession>A0A176WPG3</accession>
<proteinExistence type="predicted"/>
<comment type="caution">
    <text evidence="1">The sequence shown here is derived from an EMBL/GenBank/DDBJ whole genome shotgun (WGS) entry which is preliminary data.</text>
</comment>